<feature type="binding site" evidence="5">
    <location>
        <position position="57"/>
    </location>
    <ligand>
        <name>substrate</name>
    </ligand>
</feature>
<comment type="catalytic activity">
    <reaction evidence="5">
        <text>Co-sirohydrochlorin + 2 H(+) = sirohydrochlorin + Co(2+)</text>
        <dbReference type="Rhea" id="RHEA:15893"/>
        <dbReference type="ChEBI" id="CHEBI:15378"/>
        <dbReference type="ChEBI" id="CHEBI:48828"/>
        <dbReference type="ChEBI" id="CHEBI:58351"/>
        <dbReference type="ChEBI" id="CHEBI:60049"/>
        <dbReference type="EC" id="4.99.1.3"/>
    </reaction>
</comment>
<feature type="binding site" evidence="5">
    <location>
        <position position="23"/>
    </location>
    <ligand>
        <name>Co(2+)</name>
        <dbReference type="ChEBI" id="CHEBI:48828"/>
    </ligand>
</feature>
<reference evidence="6 7" key="1">
    <citation type="journal article" date="2014" name="J. Bacteriol.">
        <title>Role of an Archaeal PitA Transporter in the Copper and Arsenic Resistance of Metallosphaera sedula, an Extreme Thermoacidophile.</title>
        <authorList>
            <person name="McCarthy S."/>
            <person name="Ai C."/>
            <person name="Wheaton G."/>
            <person name="Tevatia R."/>
            <person name="Eckrich V."/>
            <person name="Kelly R."/>
            <person name="Blum P."/>
        </authorList>
    </citation>
    <scope>NUCLEOTIDE SEQUENCE [LARGE SCALE GENOMIC DNA]</scope>
    <source>
        <strain evidence="6 7">CuR1</strain>
    </source>
</reference>
<dbReference type="Gene3D" id="3.40.50.1400">
    <property type="match status" value="1"/>
</dbReference>
<feature type="active site" description="Proton acceptor" evidence="5">
    <location>
        <position position="23"/>
    </location>
</feature>
<accession>A0A088E7M6</accession>
<protein>
    <recommendedName>
        <fullName evidence="5">Sirohydrochlorin cobaltochelatase</fullName>
        <ecNumber evidence="5">4.99.1.3</ecNumber>
    </recommendedName>
    <alternativeName>
        <fullName evidence="5">CbiXS</fullName>
    </alternativeName>
</protein>
<organism evidence="6 7">
    <name type="scientific">Metallosphaera sedula</name>
    <dbReference type="NCBI Taxonomy" id="43687"/>
    <lineage>
        <taxon>Archaea</taxon>
        <taxon>Thermoproteota</taxon>
        <taxon>Thermoprotei</taxon>
        <taxon>Sulfolobales</taxon>
        <taxon>Sulfolobaceae</taxon>
        <taxon>Metallosphaera</taxon>
    </lineage>
</organism>
<gene>
    <name evidence="5" type="primary">cbiX</name>
    <name evidence="6" type="ORF">HA72_2245</name>
</gene>
<evidence type="ECO:0000256" key="1">
    <source>
        <dbReference type="ARBA" id="ARBA00022573"/>
    </source>
</evidence>
<dbReference type="SUPFAM" id="SSF53800">
    <property type="entry name" value="Chelatase"/>
    <property type="match status" value="1"/>
</dbReference>
<evidence type="ECO:0000256" key="4">
    <source>
        <dbReference type="ARBA" id="ARBA00023285"/>
    </source>
</evidence>
<dbReference type="GO" id="GO:0050897">
    <property type="term" value="F:cobalt ion binding"/>
    <property type="evidence" value="ECO:0007669"/>
    <property type="project" value="UniProtKB-UniRule"/>
</dbReference>
<feature type="binding site" evidence="5">
    <location>
        <begin position="82"/>
        <end position="87"/>
    </location>
    <ligand>
        <name>substrate</name>
    </ligand>
</feature>
<keyword evidence="3 5" id="KW-0456">Lyase</keyword>
<keyword evidence="2 5" id="KW-0479">Metal-binding</keyword>
<dbReference type="EMBL" id="CP008822">
    <property type="protein sequence ID" value="AIM28366.1"/>
    <property type="molecule type" value="Genomic_DNA"/>
</dbReference>
<keyword evidence="1 5" id="KW-0169">Cobalamin biosynthesis</keyword>
<comment type="similarity">
    <text evidence="5">Belongs to the CbiX family. CbiXS subfamily.</text>
</comment>
<dbReference type="InterPro" id="IPR023652">
    <property type="entry name" value="SiroHydchlorin_Cochelatase"/>
</dbReference>
<dbReference type="AlphaFoldDB" id="A0A088E7M6"/>
<dbReference type="PANTHER" id="PTHR33542">
    <property type="entry name" value="SIROHYDROCHLORIN FERROCHELATASE, CHLOROPLASTIC"/>
    <property type="match status" value="1"/>
</dbReference>
<evidence type="ECO:0000313" key="6">
    <source>
        <dbReference type="EMBL" id="AIM28366.1"/>
    </source>
</evidence>
<dbReference type="OMA" id="HEHEKLE"/>
<comment type="function">
    <text evidence="5">Catalyzes the insertion of Co(2+) into sirohydrochlorin as part of the anaerobic pathway to cobalamin biosynthesis.</text>
</comment>
<dbReference type="HAMAP" id="MF_00785">
    <property type="entry name" value="CbiX"/>
    <property type="match status" value="1"/>
</dbReference>
<sequence length="143" mass="16321">MTRVYKLRVMVIDMKIGILLVLHGSRVNEWKEVAINYKDLLKNYFELVEFGFIEFNQPTLREAVEALVKMGATEIVAVPLLFAAGAHFYRDIPRLIGIDENGNVTVNEKSVKVIIARPIGIDKRVAEVLKERVEQALESPWQI</sequence>
<comment type="pathway">
    <text evidence="5">Cofactor biosynthesis; adenosylcobalamin biosynthesis; cob(II)yrinate a,c-diamide from sirohydrochlorin (anaerobic route): step 1/10.</text>
</comment>
<dbReference type="CDD" id="cd03416">
    <property type="entry name" value="CbiX_SirB_N"/>
    <property type="match status" value="1"/>
</dbReference>
<dbReference type="Proteomes" id="UP000029084">
    <property type="component" value="Chromosome"/>
</dbReference>
<dbReference type="InterPro" id="IPR050963">
    <property type="entry name" value="Sirohydro_Cobaltochel/CbiX"/>
</dbReference>
<dbReference type="InterPro" id="IPR002762">
    <property type="entry name" value="CbiX-like"/>
</dbReference>
<dbReference type="PANTHER" id="PTHR33542:SF3">
    <property type="entry name" value="SIROHYDROCHLORIN FERROCHELATASE, CHLOROPLASTIC"/>
    <property type="match status" value="1"/>
</dbReference>
<evidence type="ECO:0000256" key="5">
    <source>
        <dbReference type="HAMAP-Rule" id="MF_00785"/>
    </source>
</evidence>
<feature type="binding site" evidence="5">
    <location>
        <position position="87"/>
    </location>
    <ligand>
        <name>Co(2+)</name>
        <dbReference type="ChEBI" id="CHEBI:48828"/>
    </ligand>
</feature>
<dbReference type="Pfam" id="PF01903">
    <property type="entry name" value="CbiX"/>
    <property type="match status" value="1"/>
</dbReference>
<keyword evidence="4 5" id="KW-0170">Cobalt</keyword>
<comment type="subunit">
    <text evidence="5">Homotetramer; dimer of dimers.</text>
</comment>
<dbReference type="GO" id="GO:0019251">
    <property type="term" value="P:anaerobic cobalamin biosynthetic process"/>
    <property type="evidence" value="ECO:0007669"/>
    <property type="project" value="UniProtKB-UniRule"/>
</dbReference>
<name>A0A088E7M6_9CREN</name>
<dbReference type="GO" id="GO:0016852">
    <property type="term" value="F:sirohydrochlorin cobaltochelatase activity"/>
    <property type="evidence" value="ECO:0007669"/>
    <property type="project" value="UniProtKB-UniRule"/>
</dbReference>
<evidence type="ECO:0000256" key="3">
    <source>
        <dbReference type="ARBA" id="ARBA00023239"/>
    </source>
</evidence>
<dbReference type="EC" id="4.99.1.3" evidence="5"/>
<proteinExistence type="inferred from homology"/>
<evidence type="ECO:0000313" key="7">
    <source>
        <dbReference type="Proteomes" id="UP000029084"/>
    </source>
</evidence>
<evidence type="ECO:0000256" key="2">
    <source>
        <dbReference type="ARBA" id="ARBA00022723"/>
    </source>
</evidence>
<dbReference type="UniPathway" id="UPA00148">
    <property type="reaction ID" value="UER00223"/>
</dbReference>